<dbReference type="Proteomes" id="UP000022433">
    <property type="component" value="Unassembled WGS sequence"/>
</dbReference>
<dbReference type="AlphaFoldDB" id="A0AAN4MUF7"/>
<dbReference type="InterPro" id="IPR023614">
    <property type="entry name" value="Porin_dom_sf"/>
</dbReference>
<evidence type="ECO:0000313" key="1">
    <source>
        <dbReference type="EMBL" id="EYA11831.1"/>
    </source>
</evidence>
<reference evidence="1 2" key="1">
    <citation type="submission" date="2014-02" db="EMBL/GenBank/DDBJ databases">
        <authorList>
            <person name="Sears C."/>
            <person name="Carroll K."/>
            <person name="Sack B.R."/>
            <person name="Qadri F."/>
            <person name="Myers L.L."/>
            <person name="Chung G.-T."/>
            <person name="Escheverria P."/>
            <person name="Fraser C.M."/>
            <person name="Sadzewicz L."/>
            <person name="Shefchek K.A."/>
            <person name="Tallon L."/>
            <person name="Das S.P."/>
            <person name="Daugherty S."/>
            <person name="Mongodin E.F."/>
        </authorList>
    </citation>
    <scope>NUCLEOTIDE SEQUENCE [LARGE SCALE GENOMIC DNA]</scope>
    <source>
        <strain evidence="1 2">1007-1-F #10</strain>
    </source>
</reference>
<feature type="non-terminal residue" evidence="1">
    <location>
        <position position="1"/>
    </location>
</feature>
<evidence type="ECO:0008006" key="3">
    <source>
        <dbReference type="Google" id="ProtNLM"/>
    </source>
</evidence>
<evidence type="ECO:0000313" key="2">
    <source>
        <dbReference type="Proteomes" id="UP000022433"/>
    </source>
</evidence>
<proteinExistence type="predicted"/>
<dbReference type="EMBL" id="JGEA01000078">
    <property type="protein sequence ID" value="EYA11831.1"/>
    <property type="molecule type" value="Genomic_DNA"/>
</dbReference>
<gene>
    <name evidence="1" type="ORF">M104_5139</name>
</gene>
<name>A0AAN4MUF7_BACFG</name>
<comment type="caution">
    <text evidence="1">The sequence shown here is derived from an EMBL/GenBank/DDBJ whole genome shotgun (WGS) entry which is preliminary data.</text>
</comment>
<accession>A0AAN4MUF7</accession>
<sequence length="60" mass="6959">DEDAAIWGGEQKDISIGLNYYINKYIGIKLNYSYLMPGASIKEISRKNFSVFQGRFQFIF</sequence>
<protein>
    <recommendedName>
        <fullName evidence="3">Porin</fullName>
    </recommendedName>
</protein>
<organism evidence="1 2">
    <name type="scientific">Bacteroides fragilis str. 1007-1-F #10</name>
    <dbReference type="NCBI Taxonomy" id="1339295"/>
    <lineage>
        <taxon>Bacteria</taxon>
        <taxon>Pseudomonadati</taxon>
        <taxon>Bacteroidota</taxon>
        <taxon>Bacteroidia</taxon>
        <taxon>Bacteroidales</taxon>
        <taxon>Bacteroidaceae</taxon>
        <taxon>Bacteroides</taxon>
    </lineage>
</organism>
<dbReference type="Gene3D" id="2.40.160.10">
    <property type="entry name" value="Porin"/>
    <property type="match status" value="1"/>
</dbReference>